<sequence>MHLVRIDTVSLDEGEAALDLGQTPGEIVFLSFTDTDLAGIAEAAAAEPGLPALRLAKLARLRHPMSVDLYVDAVVARARIVVIRCLGGLDYWRYGIERCAAAARAHGVKLVLLPGDDRPDLRLDAHATAPELAPHLDAYFRAGGRDNLRQMLRRLAAEIGRDFAYAPPSPLPRGFPCCPGCGPVPLERALAAGAAPLADGAPHALVLVYRSAALGGDLAPAAALTAALAARGVGTLVVAVSSLKDPEAVEAVRAALRARKPDLIIAATAFAAREDAGFVLDAADCPVLQAYTLGSAREAWAASARGMNAADLAMQVALPEFDGRLGGFPISHKEEAPEVEGHVERRAVPYAPGIAALADRAAAWLRLARARRADRRIALVLSDYPARGGRAGFAVGLDTPESARAIAADLAEAGYAVGAVPDGPGLMRALTTGEPAFTVGLPEYRAWLAGLPEAARAELTARWGAPEEDPACRDGAFRFRTVTAALPSPAERGGSGALAIFLQPDRGHALDRKAGYHDPDEPPTHAYLAFHLGLQRSFDALVHLGTHGTAEWLPGKAVALAPTCWPALAVGALPVVYPFIVDDPGEAAPLKRRLGGIALGHLTPEIQRGGRDPQTMRLREQVEEYASASVLDPRRADLIARAILDEADALGLLTGAGIAPGAPMPEALAALDAHLCDLGETAFRDGLHVFGRAPADAAPARRASAEAERAALLAALDGRFIAPGPSGSPSRGRADVLPTGRNLTTLDPRAIPTRAAATLGARAAEAVVTRYLQDEGAYPERVVMDLWASPTLRTGGEDVAHALHLMGARPLWDHASTRVAGFEVLPPALLGRPRIDVTVRVSGAFRDTFPDTLALLDRAARAVAAREEPDEDNPLAAARRRGEDPARVFGAGPGRYGAGAAETALDGAWASRADLGRAYLAASGHAYGDAAAPSEAFAARVAAADAYLHAFDVAERDLLDGDAAADAMGGLSAAAALTGAAPALYSLDVSDPERPRARTAREDVARLVRGRLADPAWIAGQLRHGYRGAQELAQGLDAVFVLAAATEAVSHADLDRLYGAWIADPAVFEALRAANPDALRAILDRFDEARARGLWVTRRNAMPADALLPEAAE</sequence>
<dbReference type="OrthoDB" id="9757976at2"/>
<evidence type="ECO:0000259" key="2">
    <source>
        <dbReference type="Pfam" id="PF02514"/>
    </source>
</evidence>
<protein>
    <submittedName>
        <fullName evidence="3">Cobaltochelatase subunit CobN</fullName>
    </submittedName>
</protein>
<dbReference type="KEGG" id="meti:DK427_20885"/>
<feature type="domain" description="CobN/magnesium chelatase" evidence="2">
    <location>
        <begin position="703"/>
        <end position="1099"/>
    </location>
</feature>
<dbReference type="NCBIfam" id="NF008973">
    <property type="entry name" value="PRK12321.1"/>
    <property type="match status" value="1"/>
</dbReference>
<evidence type="ECO:0000313" key="3">
    <source>
        <dbReference type="EMBL" id="AWN37883.1"/>
    </source>
</evidence>
<dbReference type="AlphaFoldDB" id="A0A2U8VVM1"/>
<dbReference type="Proteomes" id="UP000246058">
    <property type="component" value="Chromosome"/>
</dbReference>
<dbReference type="PANTHER" id="PTHR44119:SF4">
    <property type="entry name" value="AEROBIC COBALTOCHELATASE SUBUNIT COBN"/>
    <property type="match status" value="1"/>
</dbReference>
<dbReference type="InterPro" id="IPR003672">
    <property type="entry name" value="CobN/Mg_chltase"/>
</dbReference>
<gene>
    <name evidence="3" type="ORF">DK427_20885</name>
</gene>
<proteinExistence type="predicted"/>
<dbReference type="Pfam" id="PF02514">
    <property type="entry name" value="CobN-Mg_chel"/>
    <property type="match status" value="2"/>
</dbReference>
<dbReference type="CDD" id="cd10150">
    <property type="entry name" value="CobN_like"/>
    <property type="match status" value="1"/>
</dbReference>
<organism evidence="3 4">
    <name type="scientific">Methylobacterium radiodurans</name>
    <dbReference type="NCBI Taxonomy" id="2202828"/>
    <lineage>
        <taxon>Bacteria</taxon>
        <taxon>Pseudomonadati</taxon>
        <taxon>Pseudomonadota</taxon>
        <taxon>Alphaproteobacteria</taxon>
        <taxon>Hyphomicrobiales</taxon>
        <taxon>Methylobacteriaceae</taxon>
        <taxon>Methylobacterium</taxon>
    </lineage>
</organism>
<evidence type="ECO:0000313" key="4">
    <source>
        <dbReference type="Proteomes" id="UP000246058"/>
    </source>
</evidence>
<feature type="region of interest" description="Disordered" evidence="1">
    <location>
        <begin position="865"/>
        <end position="885"/>
    </location>
</feature>
<accession>A0A2U8VVM1</accession>
<dbReference type="EMBL" id="CP029551">
    <property type="protein sequence ID" value="AWN37883.1"/>
    <property type="molecule type" value="Genomic_DNA"/>
</dbReference>
<name>A0A2U8VVM1_9HYPH</name>
<reference evidence="3 4" key="1">
    <citation type="submission" date="2018-05" db="EMBL/GenBank/DDBJ databases">
        <title>Complete Genome Sequence of Methylobacterium sp. 17Sr1-43.</title>
        <authorList>
            <person name="Srinivasan S."/>
        </authorList>
    </citation>
    <scope>NUCLEOTIDE SEQUENCE [LARGE SCALE GENOMIC DNA]</scope>
    <source>
        <strain evidence="3 4">17Sr1-43</strain>
    </source>
</reference>
<dbReference type="PANTHER" id="PTHR44119">
    <property type="entry name" value="MAGNESIUM-CHELATASE SUBUNIT CHLH, CHLOROPLASTIC"/>
    <property type="match status" value="1"/>
</dbReference>
<evidence type="ECO:0000256" key="1">
    <source>
        <dbReference type="SAM" id="MobiDB-lite"/>
    </source>
</evidence>
<keyword evidence="4" id="KW-1185">Reference proteome</keyword>
<feature type="domain" description="CobN/magnesium chelatase" evidence="2">
    <location>
        <begin position="138"/>
        <end position="697"/>
    </location>
</feature>
<dbReference type="RefSeq" id="WP_109953048.1">
    <property type="nucleotide sequence ID" value="NZ_CP029551.1"/>
</dbReference>